<dbReference type="GO" id="GO:0005886">
    <property type="term" value="C:plasma membrane"/>
    <property type="evidence" value="ECO:0007669"/>
    <property type="project" value="UniProtKB-SubCell"/>
</dbReference>
<evidence type="ECO:0000256" key="3">
    <source>
        <dbReference type="ARBA" id="ARBA00022448"/>
    </source>
</evidence>
<feature type="compositionally biased region" description="Low complexity" evidence="8">
    <location>
        <begin position="10"/>
        <end position="25"/>
    </location>
</feature>
<dbReference type="EMBL" id="JACCBD010000001">
    <property type="protein sequence ID" value="NYD26411.1"/>
    <property type="molecule type" value="Genomic_DNA"/>
</dbReference>
<evidence type="ECO:0000256" key="1">
    <source>
        <dbReference type="ARBA" id="ARBA00004651"/>
    </source>
</evidence>
<dbReference type="GO" id="GO:0033214">
    <property type="term" value="P:siderophore-iron import into cell"/>
    <property type="evidence" value="ECO:0007669"/>
    <property type="project" value="TreeGrafter"/>
</dbReference>
<accession>A0A852QYI5</accession>
<comment type="caution">
    <text evidence="10">The sequence shown here is derived from an EMBL/GenBank/DDBJ whole genome shotgun (WGS) entry which is preliminary data.</text>
</comment>
<comment type="subcellular location">
    <subcellularLocation>
        <location evidence="1">Cell membrane</location>
        <topology evidence="1">Multi-pass membrane protein</topology>
    </subcellularLocation>
</comment>
<dbReference type="InterPro" id="IPR000522">
    <property type="entry name" value="ABC_transptr_permease_BtuC"/>
</dbReference>
<keyword evidence="11" id="KW-1185">Reference proteome</keyword>
<dbReference type="AlphaFoldDB" id="A0A852QYI5"/>
<organism evidence="10 11">
    <name type="scientific">Leucobacter aridicollis</name>
    <dbReference type="NCBI Taxonomy" id="283878"/>
    <lineage>
        <taxon>Bacteria</taxon>
        <taxon>Bacillati</taxon>
        <taxon>Actinomycetota</taxon>
        <taxon>Actinomycetes</taxon>
        <taxon>Micrococcales</taxon>
        <taxon>Microbacteriaceae</taxon>
        <taxon>Leucobacter</taxon>
    </lineage>
</organism>
<dbReference type="PANTHER" id="PTHR30472:SF24">
    <property type="entry name" value="FERRIC ENTEROBACTIN TRANSPORT SYSTEM PERMEASE PROTEIN FEPG"/>
    <property type="match status" value="1"/>
</dbReference>
<keyword evidence="7 9" id="KW-0472">Membrane</keyword>
<evidence type="ECO:0000313" key="10">
    <source>
        <dbReference type="EMBL" id="NYD26411.1"/>
    </source>
</evidence>
<keyword evidence="5 9" id="KW-0812">Transmembrane</keyword>
<keyword evidence="4" id="KW-1003">Cell membrane</keyword>
<feature type="transmembrane region" description="Helical" evidence="9">
    <location>
        <begin position="139"/>
        <end position="158"/>
    </location>
</feature>
<dbReference type="RefSeq" id="WP_185986624.1">
    <property type="nucleotide sequence ID" value="NZ_BAAALZ010000002.1"/>
</dbReference>
<name>A0A852QYI5_9MICO</name>
<evidence type="ECO:0000256" key="4">
    <source>
        <dbReference type="ARBA" id="ARBA00022475"/>
    </source>
</evidence>
<evidence type="ECO:0000256" key="9">
    <source>
        <dbReference type="SAM" id="Phobius"/>
    </source>
</evidence>
<evidence type="ECO:0000256" key="8">
    <source>
        <dbReference type="SAM" id="MobiDB-lite"/>
    </source>
</evidence>
<evidence type="ECO:0000256" key="5">
    <source>
        <dbReference type="ARBA" id="ARBA00022692"/>
    </source>
</evidence>
<proteinExistence type="inferred from homology"/>
<evidence type="ECO:0000313" key="11">
    <source>
        <dbReference type="Proteomes" id="UP000586095"/>
    </source>
</evidence>
<comment type="similarity">
    <text evidence="2">Belongs to the binding-protein-dependent transport system permease family. FecCD subfamily.</text>
</comment>
<sequence>MIHTRPASNASAVTRAAPVAAGGPPARARSRWRWAAGVTLLAAVFLAALAAGDLALSPSEVWAALTGSANDFTQTVVLAWRLPRALAAVAFGAALGAAGSIFQTLTRNPLGSPDIIGFNTGAYIGVLLALILIPAPGFAATATAALVGGLAAAGLVLLFSSRSGVGGNTFVLAGIAISAALGAWNTWLVYKTDTATATASSVWAAGTLDNTRWELLQPVLIALAVIAAATAMTVPKLRIIELGDDLAHALGLRVGATRLLLVVCAVGLTAVTTAAAGPIMFVALAAPHLARAVLPRTHPTLAAALAGALLLSIADWLAAHAFAPTQLPVGAVTVSLGGVYLTLTILFRKR</sequence>
<dbReference type="SUPFAM" id="SSF81345">
    <property type="entry name" value="ABC transporter involved in vitamin B12 uptake, BtuC"/>
    <property type="match status" value="1"/>
</dbReference>
<dbReference type="CDD" id="cd06550">
    <property type="entry name" value="TM_ABC_iron-siderophores_like"/>
    <property type="match status" value="1"/>
</dbReference>
<feature type="transmembrane region" description="Helical" evidence="9">
    <location>
        <begin position="34"/>
        <end position="52"/>
    </location>
</feature>
<feature type="transmembrane region" description="Helical" evidence="9">
    <location>
        <begin position="329"/>
        <end position="347"/>
    </location>
</feature>
<feature type="transmembrane region" description="Helical" evidence="9">
    <location>
        <begin position="115"/>
        <end position="133"/>
    </location>
</feature>
<evidence type="ECO:0000256" key="7">
    <source>
        <dbReference type="ARBA" id="ARBA00023136"/>
    </source>
</evidence>
<dbReference type="PANTHER" id="PTHR30472">
    <property type="entry name" value="FERRIC ENTEROBACTIN TRANSPORT SYSTEM PERMEASE PROTEIN"/>
    <property type="match status" value="1"/>
</dbReference>
<gene>
    <name evidence="10" type="ORF">BJ960_001214</name>
</gene>
<protein>
    <submittedName>
        <fullName evidence="10">Iron complex transport system permease protein</fullName>
    </submittedName>
</protein>
<feature type="transmembrane region" description="Helical" evidence="9">
    <location>
        <begin position="85"/>
        <end position="103"/>
    </location>
</feature>
<dbReference type="Proteomes" id="UP000586095">
    <property type="component" value="Unassembled WGS sequence"/>
</dbReference>
<evidence type="ECO:0000256" key="6">
    <source>
        <dbReference type="ARBA" id="ARBA00022989"/>
    </source>
</evidence>
<feature type="region of interest" description="Disordered" evidence="8">
    <location>
        <begin position="1"/>
        <end position="25"/>
    </location>
</feature>
<reference evidence="10 11" key="1">
    <citation type="submission" date="2020-07" db="EMBL/GenBank/DDBJ databases">
        <title>Sequencing the genomes of 1000 actinobacteria strains.</title>
        <authorList>
            <person name="Klenk H.-P."/>
        </authorList>
    </citation>
    <scope>NUCLEOTIDE SEQUENCE [LARGE SCALE GENOMIC DNA]</scope>
    <source>
        <strain evidence="10 11">DSM 17380</strain>
    </source>
</reference>
<keyword evidence="3" id="KW-0813">Transport</keyword>
<evidence type="ECO:0000256" key="2">
    <source>
        <dbReference type="ARBA" id="ARBA00007935"/>
    </source>
</evidence>
<feature type="transmembrane region" description="Helical" evidence="9">
    <location>
        <begin position="215"/>
        <end position="234"/>
    </location>
</feature>
<dbReference type="InterPro" id="IPR037294">
    <property type="entry name" value="ABC_BtuC-like"/>
</dbReference>
<feature type="transmembrane region" description="Helical" evidence="9">
    <location>
        <begin position="170"/>
        <end position="190"/>
    </location>
</feature>
<dbReference type="Pfam" id="PF01032">
    <property type="entry name" value="FecCD"/>
    <property type="match status" value="1"/>
</dbReference>
<dbReference type="GO" id="GO:0022857">
    <property type="term" value="F:transmembrane transporter activity"/>
    <property type="evidence" value="ECO:0007669"/>
    <property type="project" value="InterPro"/>
</dbReference>
<keyword evidence="6 9" id="KW-1133">Transmembrane helix</keyword>
<dbReference type="Gene3D" id="1.10.3470.10">
    <property type="entry name" value="ABC transporter involved in vitamin B12 uptake, BtuC"/>
    <property type="match status" value="1"/>
</dbReference>